<dbReference type="PANTHER" id="PTHR43562:SF3">
    <property type="entry name" value="SODIUM ION_PROTON EXCHANGER (EUROFUNG)"/>
    <property type="match status" value="1"/>
</dbReference>
<dbReference type="GO" id="GO:0016020">
    <property type="term" value="C:membrane"/>
    <property type="evidence" value="ECO:0007669"/>
    <property type="project" value="UniProtKB-SubCell"/>
</dbReference>
<evidence type="ECO:0000256" key="9">
    <source>
        <dbReference type="ARBA" id="ARBA00023201"/>
    </source>
</evidence>
<dbReference type="GO" id="GO:0006814">
    <property type="term" value="P:sodium ion transport"/>
    <property type="evidence" value="ECO:0007669"/>
    <property type="project" value="UniProtKB-KW"/>
</dbReference>
<evidence type="ECO:0000256" key="8">
    <source>
        <dbReference type="ARBA" id="ARBA00023136"/>
    </source>
</evidence>
<evidence type="ECO:0000256" key="1">
    <source>
        <dbReference type="ARBA" id="ARBA00004141"/>
    </source>
</evidence>
<accession>A0A2N6CSE2</accession>
<dbReference type="Gene3D" id="1.20.1530.20">
    <property type="match status" value="1"/>
</dbReference>
<feature type="transmembrane region" description="Helical" evidence="10">
    <location>
        <begin position="219"/>
        <end position="238"/>
    </location>
</feature>
<keyword evidence="9" id="KW-0739">Sodium transport</keyword>
<evidence type="ECO:0000256" key="6">
    <source>
        <dbReference type="ARBA" id="ARBA00023053"/>
    </source>
</evidence>
<evidence type="ECO:0000256" key="3">
    <source>
        <dbReference type="ARBA" id="ARBA00022449"/>
    </source>
</evidence>
<feature type="transmembrane region" description="Helical" evidence="10">
    <location>
        <begin position="309"/>
        <end position="331"/>
    </location>
</feature>
<keyword evidence="3" id="KW-0050">Antiport</keyword>
<organism evidence="12 13">
    <name type="scientific">Sedimenticola selenatireducens</name>
    <dbReference type="NCBI Taxonomy" id="191960"/>
    <lineage>
        <taxon>Bacteria</taxon>
        <taxon>Pseudomonadati</taxon>
        <taxon>Pseudomonadota</taxon>
        <taxon>Gammaproteobacteria</taxon>
        <taxon>Chromatiales</taxon>
        <taxon>Sedimenticolaceae</taxon>
        <taxon>Sedimenticola</taxon>
    </lineage>
</organism>
<evidence type="ECO:0000256" key="4">
    <source>
        <dbReference type="ARBA" id="ARBA00022692"/>
    </source>
</evidence>
<comment type="caution">
    <text evidence="12">The sequence shown here is derived from an EMBL/GenBank/DDBJ whole genome shotgun (WGS) entry which is preliminary data.</text>
</comment>
<dbReference type="PANTHER" id="PTHR43562">
    <property type="entry name" value="NAPA-TYPE SODIUM/HYDROGEN ANTIPORTER"/>
    <property type="match status" value="1"/>
</dbReference>
<dbReference type="STRING" id="1111735.GCA_000428045_02289"/>
<feature type="transmembrane region" description="Helical" evidence="10">
    <location>
        <begin position="6"/>
        <end position="25"/>
    </location>
</feature>
<evidence type="ECO:0000256" key="2">
    <source>
        <dbReference type="ARBA" id="ARBA00022448"/>
    </source>
</evidence>
<reference evidence="12 13" key="1">
    <citation type="submission" date="2017-11" db="EMBL/GenBank/DDBJ databases">
        <title>Genome-resolved metagenomics identifies genetic mobility, metabolic interactions, and unexpected diversity in perchlorate-reducing communities.</title>
        <authorList>
            <person name="Barnum T.P."/>
            <person name="Figueroa I.A."/>
            <person name="Carlstrom C.I."/>
            <person name="Lucas L.N."/>
            <person name="Engelbrektson A.L."/>
            <person name="Coates J.D."/>
        </authorList>
    </citation>
    <scope>NUCLEOTIDE SEQUENCE [LARGE SCALE GENOMIC DNA]</scope>
    <source>
        <strain evidence="12">BM301</strain>
    </source>
</reference>
<keyword evidence="4 10" id="KW-0812">Transmembrane</keyword>
<keyword evidence="6" id="KW-0915">Sodium</keyword>
<evidence type="ECO:0000256" key="10">
    <source>
        <dbReference type="SAM" id="Phobius"/>
    </source>
</evidence>
<protein>
    <submittedName>
        <fullName evidence="12">Sodium:proton antiporter</fullName>
    </submittedName>
</protein>
<keyword evidence="7" id="KW-0406">Ion transport</keyword>
<keyword evidence="8 10" id="KW-0472">Membrane</keyword>
<feature type="transmembrane region" description="Helical" evidence="10">
    <location>
        <begin position="285"/>
        <end position="303"/>
    </location>
</feature>
<feature type="transmembrane region" description="Helical" evidence="10">
    <location>
        <begin position="149"/>
        <end position="169"/>
    </location>
</feature>
<feature type="domain" description="Cation/H+ exchanger transmembrane" evidence="11">
    <location>
        <begin position="12"/>
        <end position="389"/>
    </location>
</feature>
<dbReference type="Pfam" id="PF00999">
    <property type="entry name" value="Na_H_Exchanger"/>
    <property type="match status" value="1"/>
</dbReference>
<dbReference type="EMBL" id="PKUN01000030">
    <property type="protein sequence ID" value="PLX59989.1"/>
    <property type="molecule type" value="Genomic_DNA"/>
</dbReference>
<sequence length="406" mass="44132">METHEFFLYLLVILLTARIFAELATRLQAPSVIGELFAGVVLGPSILGWIEPFEIIKLMAEIGIILLLFEVGLETDAKRLVRTGTKSLVVALIGFALPLALGFALGYWVFGLSSLVSLFIGGTLTATSIGITIRVLADLKRQHAPEGQIVLGAAVLDDVLGVVLLALLYEFSIGGGVSLINAGKVLIFVVAFFVLAPMAAKLISLVIRRFDAVSEIPGLLPTTIVSLVLFFAWLAHVLGAPELLGGFAAGLALSRRFFLPLGIVLHEDERFAHRIEEQMKPIVHLFTPIFFVFVGLSLNLREIDLGSPFIWIFSLSLFLVAITGKLAGALFIKESWPVRWVIGMAMIPRGEVGLIFAELGRISGIFDNEVYAGMVIVIALTTLFPPLVMEWFYGRYGDRLPASAPS</sequence>
<dbReference type="Proteomes" id="UP000235015">
    <property type="component" value="Unassembled WGS sequence"/>
</dbReference>
<gene>
    <name evidence="12" type="ORF">C0630_19075</name>
</gene>
<feature type="transmembrane region" description="Helical" evidence="10">
    <location>
        <begin position="371"/>
        <end position="393"/>
    </location>
</feature>
<dbReference type="GO" id="GO:0015297">
    <property type="term" value="F:antiporter activity"/>
    <property type="evidence" value="ECO:0007669"/>
    <property type="project" value="UniProtKB-KW"/>
</dbReference>
<feature type="transmembrane region" description="Helical" evidence="10">
    <location>
        <begin position="116"/>
        <end position="137"/>
    </location>
</feature>
<evidence type="ECO:0000313" key="12">
    <source>
        <dbReference type="EMBL" id="PLX59989.1"/>
    </source>
</evidence>
<evidence type="ECO:0000259" key="11">
    <source>
        <dbReference type="Pfam" id="PF00999"/>
    </source>
</evidence>
<comment type="subcellular location">
    <subcellularLocation>
        <location evidence="1">Membrane</location>
        <topology evidence="1">Multi-pass membrane protein</topology>
    </subcellularLocation>
</comment>
<evidence type="ECO:0000256" key="7">
    <source>
        <dbReference type="ARBA" id="ARBA00023065"/>
    </source>
</evidence>
<keyword evidence="2" id="KW-0813">Transport</keyword>
<proteinExistence type="predicted"/>
<feature type="transmembrane region" description="Helical" evidence="10">
    <location>
        <begin position="244"/>
        <end position="265"/>
    </location>
</feature>
<dbReference type="InterPro" id="IPR006153">
    <property type="entry name" value="Cation/H_exchanger_TM"/>
</dbReference>
<keyword evidence="5 10" id="KW-1133">Transmembrane helix</keyword>
<evidence type="ECO:0000313" key="13">
    <source>
        <dbReference type="Proteomes" id="UP000235015"/>
    </source>
</evidence>
<feature type="transmembrane region" description="Helical" evidence="10">
    <location>
        <begin position="32"/>
        <end position="50"/>
    </location>
</feature>
<dbReference type="InterPro" id="IPR038770">
    <property type="entry name" value="Na+/solute_symporter_sf"/>
</dbReference>
<dbReference type="RefSeq" id="WP_273441001.1">
    <property type="nucleotide sequence ID" value="NZ_PKUN01000030.1"/>
</dbReference>
<dbReference type="AlphaFoldDB" id="A0A2N6CSE2"/>
<dbReference type="GO" id="GO:1902600">
    <property type="term" value="P:proton transmembrane transport"/>
    <property type="evidence" value="ECO:0007669"/>
    <property type="project" value="InterPro"/>
</dbReference>
<feature type="transmembrane region" description="Helical" evidence="10">
    <location>
        <begin position="87"/>
        <end position="110"/>
    </location>
</feature>
<evidence type="ECO:0000256" key="5">
    <source>
        <dbReference type="ARBA" id="ARBA00022989"/>
    </source>
</evidence>
<name>A0A2N6CSE2_9GAMM</name>